<dbReference type="SUPFAM" id="SSF54523">
    <property type="entry name" value="Pili subunits"/>
    <property type="match status" value="1"/>
</dbReference>
<organism evidence="2 3">
    <name type="scientific">Bythopirellula goksoeyrii</name>
    <dbReference type="NCBI Taxonomy" id="1400387"/>
    <lineage>
        <taxon>Bacteria</taxon>
        <taxon>Pseudomonadati</taxon>
        <taxon>Planctomycetota</taxon>
        <taxon>Planctomycetia</taxon>
        <taxon>Pirellulales</taxon>
        <taxon>Lacipirellulaceae</taxon>
        <taxon>Bythopirellula</taxon>
    </lineage>
</organism>
<dbReference type="InterPro" id="IPR027558">
    <property type="entry name" value="Pre_pil_HX9DG_C"/>
</dbReference>
<name>A0A5B9Q6S8_9BACT</name>
<dbReference type="InterPro" id="IPR012902">
    <property type="entry name" value="N_methyl_site"/>
</dbReference>
<evidence type="ECO:0000313" key="2">
    <source>
        <dbReference type="EMBL" id="QEG33410.1"/>
    </source>
</evidence>
<accession>A0A5B9Q6S8</accession>
<keyword evidence="3" id="KW-1185">Reference proteome</keyword>
<gene>
    <name evidence="2" type="ORF">Pr1d_06730</name>
</gene>
<protein>
    <recommendedName>
        <fullName evidence="1">DUF1559 domain-containing protein</fullName>
    </recommendedName>
</protein>
<dbReference type="PROSITE" id="PS00409">
    <property type="entry name" value="PROKAR_NTER_METHYL"/>
    <property type="match status" value="1"/>
</dbReference>
<dbReference type="PANTHER" id="PTHR30093:SF2">
    <property type="entry name" value="TYPE II SECRETION SYSTEM PROTEIN H"/>
    <property type="match status" value="1"/>
</dbReference>
<dbReference type="Pfam" id="PF07596">
    <property type="entry name" value="SBP_bac_10"/>
    <property type="match status" value="1"/>
</dbReference>
<dbReference type="NCBIfam" id="TIGR04294">
    <property type="entry name" value="pre_pil_HX9DG"/>
    <property type="match status" value="1"/>
</dbReference>
<evidence type="ECO:0000313" key="3">
    <source>
        <dbReference type="Proteomes" id="UP000323917"/>
    </source>
</evidence>
<dbReference type="InterPro" id="IPR045584">
    <property type="entry name" value="Pilin-like"/>
</dbReference>
<dbReference type="KEGG" id="bgok:Pr1d_06730"/>
<proteinExistence type="predicted"/>
<dbReference type="AlphaFoldDB" id="A0A5B9Q6S8"/>
<dbReference type="EMBL" id="CP042913">
    <property type="protein sequence ID" value="QEG33410.1"/>
    <property type="molecule type" value="Genomic_DNA"/>
</dbReference>
<dbReference type="OrthoDB" id="287493at2"/>
<dbReference type="Gene3D" id="3.30.700.10">
    <property type="entry name" value="Glycoprotein, Type 4 Pilin"/>
    <property type="match status" value="1"/>
</dbReference>
<dbReference type="Proteomes" id="UP000323917">
    <property type="component" value="Chromosome"/>
</dbReference>
<feature type="domain" description="DUF1559" evidence="1">
    <location>
        <begin position="40"/>
        <end position="332"/>
    </location>
</feature>
<reference evidence="2 3" key="1">
    <citation type="submission" date="2019-08" db="EMBL/GenBank/DDBJ databases">
        <title>Deep-cultivation of Planctomycetes and their phenomic and genomic characterization uncovers novel biology.</title>
        <authorList>
            <person name="Wiegand S."/>
            <person name="Jogler M."/>
            <person name="Boedeker C."/>
            <person name="Pinto D."/>
            <person name="Vollmers J."/>
            <person name="Rivas-Marin E."/>
            <person name="Kohn T."/>
            <person name="Peeters S.H."/>
            <person name="Heuer A."/>
            <person name="Rast P."/>
            <person name="Oberbeckmann S."/>
            <person name="Bunk B."/>
            <person name="Jeske O."/>
            <person name="Meyerdierks A."/>
            <person name="Storesund J.E."/>
            <person name="Kallscheuer N."/>
            <person name="Luecker S."/>
            <person name="Lage O.M."/>
            <person name="Pohl T."/>
            <person name="Merkel B.J."/>
            <person name="Hornburger P."/>
            <person name="Mueller R.-W."/>
            <person name="Bruemmer F."/>
            <person name="Labrenz M."/>
            <person name="Spormann A.M."/>
            <person name="Op den Camp H."/>
            <person name="Overmann J."/>
            <person name="Amann R."/>
            <person name="Jetten M.S.M."/>
            <person name="Mascher T."/>
            <person name="Medema M.H."/>
            <person name="Devos D.P."/>
            <person name="Kaster A.-K."/>
            <person name="Ovreas L."/>
            <person name="Rohde M."/>
            <person name="Galperin M.Y."/>
            <person name="Jogler C."/>
        </authorList>
    </citation>
    <scope>NUCLEOTIDE SEQUENCE [LARGE SCALE GENOMIC DNA]</scope>
    <source>
        <strain evidence="2 3">Pr1d</strain>
    </source>
</reference>
<sequence>MRIPTKYRFSRPLHGFTLVELLVVIAIIGVLVGLLLPAVQAAREASRRAHCSNNLKQIALGLHLHLEANGHFPKTVYGGYGTTPPGGGYKATSMNWSFLAFILPYVEQAPLYDAARIGDGVGGYLEGPSNLEFEIPDLVPGTIKNSGDENTGTAISLYLCPSDEGSSVGVYRDTTIYMKGKGQSNGTMAGITNYHGCAGSMSPWQAPYNNPGTEGPSPGLTEDHPWHNHPFRNGDGIIFPNTYLKPRRAATIIDGMSNTMLLGEDVYGRNFHGHNWVHSVCSWRLANCPVNLRDETGQFATHFIDLGFYSRHPGGANFAMADGASRFLSEDTALGIVRALGTLAGGEVVPNP</sequence>
<dbReference type="InterPro" id="IPR011453">
    <property type="entry name" value="DUF1559"/>
</dbReference>
<evidence type="ECO:0000259" key="1">
    <source>
        <dbReference type="Pfam" id="PF07596"/>
    </source>
</evidence>
<dbReference type="NCBIfam" id="TIGR02532">
    <property type="entry name" value="IV_pilin_GFxxxE"/>
    <property type="match status" value="1"/>
</dbReference>
<dbReference type="RefSeq" id="WP_148072180.1">
    <property type="nucleotide sequence ID" value="NZ_CP042913.1"/>
</dbReference>
<dbReference type="PANTHER" id="PTHR30093">
    <property type="entry name" value="GENERAL SECRETION PATHWAY PROTEIN G"/>
    <property type="match status" value="1"/>
</dbReference>
<dbReference type="Pfam" id="PF07963">
    <property type="entry name" value="N_methyl"/>
    <property type="match status" value="1"/>
</dbReference>